<dbReference type="UniPathway" id="UPA00094"/>
<evidence type="ECO:0000256" key="2">
    <source>
        <dbReference type="ARBA" id="ARBA00023267"/>
    </source>
</evidence>
<dbReference type="InterPro" id="IPR011053">
    <property type="entry name" value="Single_hybrid_motif"/>
</dbReference>
<dbReference type="SUPFAM" id="SSF51230">
    <property type="entry name" value="Single hybrid motif"/>
    <property type="match status" value="1"/>
</dbReference>
<keyword evidence="7" id="KW-1185">Reference proteome</keyword>
<comment type="pathway">
    <text evidence="3">Lipid metabolism; fatty acid biosynthesis.</text>
</comment>
<protein>
    <recommendedName>
        <fullName evidence="1 3">Biotin carboxyl carrier protein of acetyl-CoA carboxylase</fullName>
    </recommendedName>
</protein>
<evidence type="ECO:0000259" key="5">
    <source>
        <dbReference type="PROSITE" id="PS50968"/>
    </source>
</evidence>
<dbReference type="OrthoDB" id="9811735at2"/>
<dbReference type="GO" id="GO:0006633">
    <property type="term" value="P:fatty acid biosynthetic process"/>
    <property type="evidence" value="ECO:0007669"/>
    <property type="project" value="UniProtKB-UniPathway"/>
</dbReference>
<dbReference type="CDD" id="cd06850">
    <property type="entry name" value="biotinyl_domain"/>
    <property type="match status" value="1"/>
</dbReference>
<dbReference type="InterPro" id="IPR050709">
    <property type="entry name" value="Biotin_Carboxyl_Carrier/Decarb"/>
</dbReference>
<evidence type="ECO:0000256" key="1">
    <source>
        <dbReference type="ARBA" id="ARBA00017562"/>
    </source>
</evidence>
<dbReference type="Proteomes" id="UP000322530">
    <property type="component" value="Unassembled WGS sequence"/>
</dbReference>
<organism evidence="6 7">
    <name type="scientific">Dictyobacter arantiisoli</name>
    <dbReference type="NCBI Taxonomy" id="2014874"/>
    <lineage>
        <taxon>Bacteria</taxon>
        <taxon>Bacillati</taxon>
        <taxon>Chloroflexota</taxon>
        <taxon>Ktedonobacteria</taxon>
        <taxon>Ktedonobacterales</taxon>
        <taxon>Dictyobacteraceae</taxon>
        <taxon>Dictyobacter</taxon>
    </lineage>
</organism>
<dbReference type="Pfam" id="PF00364">
    <property type="entry name" value="Biotin_lipoyl"/>
    <property type="match status" value="1"/>
</dbReference>
<dbReference type="PANTHER" id="PTHR45266">
    <property type="entry name" value="OXALOACETATE DECARBOXYLASE ALPHA CHAIN"/>
    <property type="match status" value="1"/>
</dbReference>
<keyword evidence="3" id="KW-0444">Lipid biosynthesis</keyword>
<evidence type="ECO:0000256" key="3">
    <source>
        <dbReference type="RuleBase" id="RU364072"/>
    </source>
</evidence>
<dbReference type="PROSITE" id="PS50968">
    <property type="entry name" value="BIOTINYL_LIPOYL"/>
    <property type="match status" value="1"/>
</dbReference>
<gene>
    <name evidence="6" type="ORF">KDI_17960</name>
</gene>
<comment type="function">
    <text evidence="3">This protein is a component of the acetyl coenzyme A carboxylase complex; first, biotin carboxylase catalyzes the carboxylation of the carrier protein and then the transcarboxylase transfers the carboxyl group to form malonyl-CoA.</text>
</comment>
<dbReference type="PANTHER" id="PTHR45266:SF3">
    <property type="entry name" value="OXALOACETATE DECARBOXYLASE ALPHA CHAIN"/>
    <property type="match status" value="1"/>
</dbReference>
<keyword evidence="2 3" id="KW-0092">Biotin</keyword>
<accession>A0A5A5T9Y6</accession>
<proteinExistence type="predicted"/>
<dbReference type="InterPro" id="IPR000089">
    <property type="entry name" value="Biotin_lipoyl"/>
</dbReference>
<feature type="domain" description="Lipoyl-binding" evidence="5">
    <location>
        <begin position="98"/>
        <end position="174"/>
    </location>
</feature>
<evidence type="ECO:0000313" key="6">
    <source>
        <dbReference type="EMBL" id="GCF08232.1"/>
    </source>
</evidence>
<keyword evidence="3" id="KW-0276">Fatty acid metabolism</keyword>
<feature type="region of interest" description="Disordered" evidence="4">
    <location>
        <begin position="1"/>
        <end position="24"/>
    </location>
</feature>
<evidence type="ECO:0000313" key="7">
    <source>
        <dbReference type="Proteomes" id="UP000322530"/>
    </source>
</evidence>
<sequence>MDYNKPYPNDLEYHVDGDGSSAQTQQVSVGQLQRLVRLLDESDVSEIEVKRVEEGMHLVLRKAKAQSSTETGTYAVQNVPPVADSAATKHETGAVDARHSITAPLVGSFHTWGKPKGKALVAVGDRVKVGQLVGSIQSLNVISEVESSIAGRVAEILVQDGQPVEYGQPLVVIDSSEEA</sequence>
<reference evidence="6 7" key="1">
    <citation type="submission" date="2019-01" db="EMBL/GenBank/DDBJ databases">
        <title>Draft genome sequence of Dictyobacter sp. Uno17.</title>
        <authorList>
            <person name="Wang C.M."/>
            <person name="Zheng Y."/>
            <person name="Sakai Y."/>
            <person name="Abe K."/>
            <person name="Yokota A."/>
            <person name="Yabe S."/>
        </authorList>
    </citation>
    <scope>NUCLEOTIDE SEQUENCE [LARGE SCALE GENOMIC DNA]</scope>
    <source>
        <strain evidence="6 7">Uno17</strain>
    </source>
</reference>
<dbReference type="AlphaFoldDB" id="A0A5A5T9Y6"/>
<comment type="caution">
    <text evidence="6">The sequence shown here is derived from an EMBL/GenBank/DDBJ whole genome shotgun (WGS) entry which is preliminary data.</text>
</comment>
<keyword evidence="3" id="KW-0275">Fatty acid biosynthesis</keyword>
<dbReference type="InterPro" id="IPR001249">
    <property type="entry name" value="AcCoA_biotinCC"/>
</dbReference>
<dbReference type="GO" id="GO:0009317">
    <property type="term" value="C:acetyl-CoA carboxylase complex"/>
    <property type="evidence" value="ECO:0007669"/>
    <property type="project" value="InterPro"/>
</dbReference>
<dbReference type="GO" id="GO:0003989">
    <property type="term" value="F:acetyl-CoA carboxylase activity"/>
    <property type="evidence" value="ECO:0007669"/>
    <property type="project" value="InterPro"/>
</dbReference>
<name>A0A5A5T9Y6_9CHLR</name>
<dbReference type="EMBL" id="BIXY01000020">
    <property type="protein sequence ID" value="GCF08232.1"/>
    <property type="molecule type" value="Genomic_DNA"/>
</dbReference>
<dbReference type="Gene3D" id="2.40.50.100">
    <property type="match status" value="1"/>
</dbReference>
<dbReference type="RefSeq" id="WP_149401227.1">
    <property type="nucleotide sequence ID" value="NZ_BIXY01000020.1"/>
</dbReference>
<evidence type="ECO:0000256" key="4">
    <source>
        <dbReference type="SAM" id="MobiDB-lite"/>
    </source>
</evidence>
<keyword evidence="3" id="KW-0443">Lipid metabolism</keyword>
<dbReference type="PRINTS" id="PR01071">
    <property type="entry name" value="ACOABIOTINCC"/>
</dbReference>